<evidence type="ECO:0000313" key="6">
    <source>
        <dbReference type="EMBL" id="ETN42808.1"/>
    </source>
</evidence>
<dbReference type="PANTHER" id="PTHR31250">
    <property type="entry name" value="IQ DOMAIN-CONTAINING PROTEIN IQM3"/>
    <property type="match status" value="1"/>
</dbReference>
<proteinExistence type="predicted"/>
<feature type="compositionally biased region" description="Basic and acidic residues" evidence="5">
    <location>
        <begin position="546"/>
        <end position="570"/>
    </location>
</feature>
<evidence type="ECO:0000256" key="4">
    <source>
        <dbReference type="ARBA" id="ARBA00023242"/>
    </source>
</evidence>
<dbReference type="eggNOG" id="ENOG502QRIN">
    <property type="taxonomic scope" value="Eukaryota"/>
</dbReference>
<evidence type="ECO:0000313" key="7">
    <source>
        <dbReference type="Proteomes" id="UP000030752"/>
    </source>
</evidence>
<evidence type="ECO:0000256" key="5">
    <source>
        <dbReference type="SAM" id="MobiDB-lite"/>
    </source>
</evidence>
<dbReference type="HOGENOM" id="CLU_020021_2_0_1"/>
<dbReference type="InParanoid" id="W2S428"/>
<protein>
    <recommendedName>
        <fullName evidence="8">IQ domain-containing protein IQM6</fullName>
    </recommendedName>
</protein>
<feature type="region of interest" description="Disordered" evidence="5">
    <location>
        <begin position="464"/>
        <end position="489"/>
    </location>
</feature>
<feature type="region of interest" description="Disordered" evidence="5">
    <location>
        <begin position="1"/>
        <end position="148"/>
    </location>
</feature>
<keyword evidence="4" id="KW-0539">Nucleus</keyword>
<keyword evidence="3" id="KW-0963">Cytoplasm</keyword>
<accession>W2S428</accession>
<feature type="compositionally biased region" description="Polar residues" evidence="5">
    <location>
        <begin position="74"/>
        <end position="90"/>
    </location>
</feature>
<dbReference type="PANTHER" id="PTHR31250:SF27">
    <property type="entry name" value="IQ DOMAIN-CONTAINING PROTEIN IQM5"/>
    <property type="match status" value="1"/>
</dbReference>
<dbReference type="InterPro" id="IPR044159">
    <property type="entry name" value="IQM"/>
</dbReference>
<feature type="region of interest" description="Disordered" evidence="5">
    <location>
        <begin position="506"/>
        <end position="576"/>
    </location>
</feature>
<dbReference type="GO" id="GO:0005737">
    <property type="term" value="C:cytoplasm"/>
    <property type="evidence" value="ECO:0007669"/>
    <property type="project" value="UniProtKB-SubCell"/>
</dbReference>
<dbReference type="VEuPathDB" id="FungiDB:HMPREF1541_01966"/>
<evidence type="ECO:0000256" key="2">
    <source>
        <dbReference type="ARBA" id="ARBA00004496"/>
    </source>
</evidence>
<dbReference type="AlphaFoldDB" id="W2S428"/>
<dbReference type="OrthoDB" id="7344096at2759"/>
<sequence>MTPDASNNDDDGLQRSHGAPKPLDTDEEKRAAELIQVSTLLAPVRQKLTTRGAPSEATEHDVDKQFQEEIEGPVSSQPQRGGNTPPSRANWTHVINVAKRAAKDDHSSSESNDDANDGHYGQETDPSNLSPEQRVALKRQRQEARELSKKKAKMMELQYWLEFVDKKHRHGSNLRKYHVHWQSSDTNENFFYWLDQGGGKHLDLPECSRERLDHQQVRYLSREERLDYLVEVGTDGLLRWAKNGQKVWTKDELFKDSIHGIVPATDPTPAFKHNVKPESSSSSSSSSSESSSDDEDSSDESSLSHATNAPDEGENYINEDFHRASGPAKLKYVSAGVVFNHMIRKSLQKGHKWIFVCDTSLRLYIGYKQTGAFQHSSFLHGSRILAAGQIKVKDGQLRRLSPLSGHYRPPAANFRTFVKSLKSSGVDMSHVSVSRSYAVLVGLEGYVQSRRKVKKAEKEVAHRKDRIFKPEKAKEEEEKQLDNSKSAAKEREFLEQQQLAEAKAQRQAKLTKRSSRKQSLSTWLQRLGLRSRGSQSDVDDGAGRATRREDQTDHRTGPEDGIPRPDEPVVRKSGNP</sequence>
<gene>
    <name evidence="6" type="ORF">HMPREF1541_01966</name>
</gene>
<comment type="subcellular location">
    <subcellularLocation>
        <location evidence="2">Cytoplasm</location>
    </subcellularLocation>
    <subcellularLocation>
        <location evidence="1">Nucleus</location>
    </subcellularLocation>
</comment>
<dbReference type="RefSeq" id="XP_008714544.1">
    <property type="nucleotide sequence ID" value="XM_008716322.1"/>
</dbReference>
<feature type="region of interest" description="Disordered" evidence="5">
    <location>
        <begin position="265"/>
        <end position="318"/>
    </location>
</feature>
<evidence type="ECO:0008006" key="8">
    <source>
        <dbReference type="Google" id="ProtNLM"/>
    </source>
</evidence>
<evidence type="ECO:0000256" key="1">
    <source>
        <dbReference type="ARBA" id="ARBA00004123"/>
    </source>
</evidence>
<organism evidence="6 7">
    <name type="scientific">Cyphellophora europaea (strain CBS 101466)</name>
    <name type="common">Phialophora europaea</name>
    <dbReference type="NCBI Taxonomy" id="1220924"/>
    <lineage>
        <taxon>Eukaryota</taxon>
        <taxon>Fungi</taxon>
        <taxon>Dikarya</taxon>
        <taxon>Ascomycota</taxon>
        <taxon>Pezizomycotina</taxon>
        <taxon>Eurotiomycetes</taxon>
        <taxon>Chaetothyriomycetidae</taxon>
        <taxon>Chaetothyriales</taxon>
        <taxon>Cyphellophoraceae</taxon>
        <taxon>Cyphellophora</taxon>
    </lineage>
</organism>
<keyword evidence="7" id="KW-1185">Reference proteome</keyword>
<dbReference type="EMBL" id="KB822718">
    <property type="protein sequence ID" value="ETN42808.1"/>
    <property type="molecule type" value="Genomic_DNA"/>
</dbReference>
<feature type="compositionally biased region" description="Low complexity" evidence="5">
    <location>
        <begin position="278"/>
        <end position="290"/>
    </location>
</feature>
<dbReference type="GeneID" id="19969305"/>
<reference evidence="6 7" key="1">
    <citation type="submission" date="2013-03" db="EMBL/GenBank/DDBJ databases">
        <title>The Genome Sequence of Phialophora europaea CBS 101466.</title>
        <authorList>
            <consortium name="The Broad Institute Genomics Platform"/>
            <person name="Cuomo C."/>
            <person name="de Hoog S."/>
            <person name="Gorbushina A."/>
            <person name="Walker B."/>
            <person name="Young S.K."/>
            <person name="Zeng Q."/>
            <person name="Gargeya S."/>
            <person name="Fitzgerald M."/>
            <person name="Haas B."/>
            <person name="Abouelleil A."/>
            <person name="Allen A.W."/>
            <person name="Alvarado L."/>
            <person name="Arachchi H.M."/>
            <person name="Berlin A.M."/>
            <person name="Chapman S.B."/>
            <person name="Gainer-Dewar J."/>
            <person name="Goldberg J."/>
            <person name="Griggs A."/>
            <person name="Gujja S."/>
            <person name="Hansen M."/>
            <person name="Howarth C."/>
            <person name="Imamovic A."/>
            <person name="Ireland A."/>
            <person name="Larimer J."/>
            <person name="McCowan C."/>
            <person name="Murphy C."/>
            <person name="Pearson M."/>
            <person name="Poon T.W."/>
            <person name="Priest M."/>
            <person name="Roberts A."/>
            <person name="Saif S."/>
            <person name="Shea T."/>
            <person name="Sisk P."/>
            <person name="Sykes S."/>
            <person name="Wortman J."/>
            <person name="Nusbaum C."/>
            <person name="Birren B."/>
        </authorList>
    </citation>
    <scope>NUCLEOTIDE SEQUENCE [LARGE SCALE GENOMIC DNA]</scope>
    <source>
        <strain evidence="6 7">CBS 101466</strain>
    </source>
</reference>
<dbReference type="GO" id="GO:0005634">
    <property type="term" value="C:nucleus"/>
    <property type="evidence" value="ECO:0007669"/>
    <property type="project" value="UniProtKB-SubCell"/>
</dbReference>
<name>W2S428_CYPE1</name>
<dbReference type="STRING" id="1220924.W2S428"/>
<dbReference type="Proteomes" id="UP000030752">
    <property type="component" value="Unassembled WGS sequence"/>
</dbReference>
<evidence type="ECO:0000256" key="3">
    <source>
        <dbReference type="ARBA" id="ARBA00022490"/>
    </source>
</evidence>
<feature type="compositionally biased region" description="Basic and acidic residues" evidence="5">
    <location>
        <begin position="57"/>
        <end position="67"/>
    </location>
</feature>
<feature type="compositionally biased region" description="Basic and acidic residues" evidence="5">
    <location>
        <begin position="23"/>
        <end position="32"/>
    </location>
</feature>